<comment type="caution">
    <text evidence="5">The sequence shown here is derived from an EMBL/GenBank/DDBJ whole genome shotgun (WGS) entry which is preliminary data.</text>
</comment>
<dbReference type="AlphaFoldDB" id="X1UAG2"/>
<dbReference type="PANTHER" id="PTHR10196:SF93">
    <property type="entry name" value="L-RHAMNULOKINASE"/>
    <property type="match status" value="1"/>
</dbReference>
<name>X1UAG2_9ZZZZ</name>
<evidence type="ECO:0000256" key="2">
    <source>
        <dbReference type="ARBA" id="ARBA00022679"/>
    </source>
</evidence>
<evidence type="ECO:0000256" key="3">
    <source>
        <dbReference type="ARBA" id="ARBA00022777"/>
    </source>
</evidence>
<dbReference type="PANTHER" id="PTHR10196">
    <property type="entry name" value="SUGAR KINASE"/>
    <property type="match status" value="1"/>
</dbReference>
<keyword evidence="2" id="KW-0808">Transferase</keyword>
<dbReference type="Pfam" id="PF02782">
    <property type="entry name" value="FGGY_C"/>
    <property type="match status" value="1"/>
</dbReference>
<feature type="domain" description="Carbohydrate kinase FGGY C-terminal" evidence="4">
    <location>
        <begin position="12"/>
        <end position="128"/>
    </location>
</feature>
<dbReference type="GO" id="GO:0004370">
    <property type="term" value="F:glycerol kinase activity"/>
    <property type="evidence" value="ECO:0007669"/>
    <property type="project" value="TreeGrafter"/>
</dbReference>
<protein>
    <recommendedName>
        <fullName evidence="4">Carbohydrate kinase FGGY C-terminal domain-containing protein</fullName>
    </recommendedName>
</protein>
<evidence type="ECO:0000313" key="5">
    <source>
        <dbReference type="EMBL" id="GAI89344.1"/>
    </source>
</evidence>
<dbReference type="EMBL" id="BARW01022854">
    <property type="protein sequence ID" value="GAI89344.1"/>
    <property type="molecule type" value="Genomic_DNA"/>
</dbReference>
<evidence type="ECO:0000259" key="4">
    <source>
        <dbReference type="Pfam" id="PF02782"/>
    </source>
</evidence>
<dbReference type="Gene3D" id="3.30.420.40">
    <property type="match status" value="1"/>
</dbReference>
<dbReference type="GO" id="GO:0006071">
    <property type="term" value="P:glycerol metabolic process"/>
    <property type="evidence" value="ECO:0007669"/>
    <property type="project" value="TreeGrafter"/>
</dbReference>
<reference evidence="5" key="1">
    <citation type="journal article" date="2014" name="Front. Microbiol.">
        <title>High frequency of phylogenetically diverse reductive dehalogenase-homologous genes in deep subseafloor sedimentary metagenomes.</title>
        <authorList>
            <person name="Kawai M."/>
            <person name="Futagami T."/>
            <person name="Toyoda A."/>
            <person name="Takaki Y."/>
            <person name="Nishi S."/>
            <person name="Hori S."/>
            <person name="Arai W."/>
            <person name="Tsubouchi T."/>
            <person name="Morono Y."/>
            <person name="Uchiyama I."/>
            <person name="Ito T."/>
            <person name="Fujiyama A."/>
            <person name="Inagaki F."/>
            <person name="Takami H."/>
        </authorList>
    </citation>
    <scope>NUCLEOTIDE SEQUENCE</scope>
    <source>
        <strain evidence="5">Expedition CK06-06</strain>
    </source>
</reference>
<dbReference type="GO" id="GO:0005829">
    <property type="term" value="C:cytosol"/>
    <property type="evidence" value="ECO:0007669"/>
    <property type="project" value="TreeGrafter"/>
</dbReference>
<organism evidence="5">
    <name type="scientific">marine sediment metagenome</name>
    <dbReference type="NCBI Taxonomy" id="412755"/>
    <lineage>
        <taxon>unclassified sequences</taxon>
        <taxon>metagenomes</taxon>
        <taxon>ecological metagenomes</taxon>
    </lineage>
</organism>
<dbReference type="SUPFAM" id="SSF53067">
    <property type="entry name" value="Actin-like ATPase domain"/>
    <property type="match status" value="1"/>
</dbReference>
<feature type="non-terminal residue" evidence="5">
    <location>
        <position position="1"/>
    </location>
</feature>
<keyword evidence="3" id="KW-0418">Kinase</keyword>
<dbReference type="InterPro" id="IPR018485">
    <property type="entry name" value="FGGY_C"/>
</dbReference>
<accession>X1UAG2</accession>
<dbReference type="GO" id="GO:0019301">
    <property type="term" value="P:rhamnose catabolic process"/>
    <property type="evidence" value="ECO:0007669"/>
    <property type="project" value="TreeGrafter"/>
</dbReference>
<comment type="similarity">
    <text evidence="1">Belongs to the FGGY kinase family.</text>
</comment>
<sequence length="174" mass="19338">ISWDGIVDLSREATPFASLIDVDQPQFAQPQIDMPQVIRDYCKKTGQIQPGSIGEVARCVYESLALKFRYYFGILAKFSGQDFEVIHLVGGGTQNKLLCQWISDASGIPVIAGPTETTAVGNLLMQLKADGEIDNVEEGRKISLASSKVDKYEPQDKAKWDEVYSKYLEMTKIL</sequence>
<dbReference type="InterPro" id="IPR043129">
    <property type="entry name" value="ATPase_NBD"/>
</dbReference>
<evidence type="ECO:0000256" key="1">
    <source>
        <dbReference type="ARBA" id="ARBA00009156"/>
    </source>
</evidence>
<proteinExistence type="inferred from homology"/>
<gene>
    <name evidence="5" type="ORF">S12H4_38035</name>
</gene>